<evidence type="ECO:0000313" key="1">
    <source>
        <dbReference type="EMBL" id="CAG7667427.1"/>
    </source>
</evidence>
<reference evidence="1" key="1">
    <citation type="submission" date="2021-06" db="EMBL/GenBank/DDBJ databases">
        <authorList>
            <person name="Hodson N. C."/>
            <person name="Mongue J. A."/>
            <person name="Jaron S. K."/>
        </authorList>
    </citation>
    <scope>NUCLEOTIDE SEQUENCE</scope>
</reference>
<gene>
    <name evidence="1" type="ORF">AFUS01_LOCUS1777</name>
</gene>
<dbReference type="AlphaFoldDB" id="A0A8J2J7K0"/>
<accession>A0A8J2J7K0</accession>
<evidence type="ECO:0000313" key="2">
    <source>
        <dbReference type="Proteomes" id="UP000708208"/>
    </source>
</evidence>
<dbReference type="Proteomes" id="UP000708208">
    <property type="component" value="Unassembled WGS sequence"/>
</dbReference>
<proteinExistence type="predicted"/>
<keyword evidence="2" id="KW-1185">Reference proteome</keyword>
<organism evidence="1 2">
    <name type="scientific">Allacma fusca</name>
    <dbReference type="NCBI Taxonomy" id="39272"/>
    <lineage>
        <taxon>Eukaryota</taxon>
        <taxon>Metazoa</taxon>
        <taxon>Ecdysozoa</taxon>
        <taxon>Arthropoda</taxon>
        <taxon>Hexapoda</taxon>
        <taxon>Collembola</taxon>
        <taxon>Symphypleona</taxon>
        <taxon>Sminthuridae</taxon>
        <taxon>Allacma</taxon>
    </lineage>
</organism>
<name>A0A8J2J7K0_9HEXA</name>
<feature type="non-terminal residue" evidence="1">
    <location>
        <position position="1"/>
    </location>
</feature>
<comment type="caution">
    <text evidence="1">The sequence shown here is derived from an EMBL/GenBank/DDBJ whole genome shotgun (WGS) entry which is preliminary data.</text>
</comment>
<protein>
    <submittedName>
        <fullName evidence="1">Uncharacterized protein</fullName>
    </submittedName>
</protein>
<dbReference type="EMBL" id="CAJVCH010009976">
    <property type="protein sequence ID" value="CAG7667427.1"/>
    <property type="molecule type" value="Genomic_DNA"/>
</dbReference>
<sequence length="198" mass="20809">QTLVHDKCMVCRQDINDTTLQFEFLGEQVAEVAEDSVVETDEEVVVLGGQVGGVPIINRCQVVRRVRRFPVHGRTPVTSTVTSTDVGEAVGGAEDGTGFVAEAAVVGWDENATGGGAEAAVFGRDGDGSVRGVEAVDGGDWDRSVKGADSAVVGGDWDGSVGEAEMAMVEGMGRLEELRRLEGMGNSRLVGMRKGRLE</sequence>